<organism evidence="2 3">
    <name type="scientific">Cyclostephanos tholiformis</name>
    <dbReference type="NCBI Taxonomy" id="382380"/>
    <lineage>
        <taxon>Eukaryota</taxon>
        <taxon>Sar</taxon>
        <taxon>Stramenopiles</taxon>
        <taxon>Ochrophyta</taxon>
        <taxon>Bacillariophyta</taxon>
        <taxon>Coscinodiscophyceae</taxon>
        <taxon>Thalassiosirophycidae</taxon>
        <taxon>Stephanodiscales</taxon>
        <taxon>Stephanodiscaceae</taxon>
        <taxon>Cyclostephanos</taxon>
    </lineage>
</organism>
<gene>
    <name evidence="2" type="ORF">ACHAXA_002409</name>
</gene>
<protein>
    <submittedName>
        <fullName evidence="2">Uncharacterized protein</fullName>
    </submittedName>
</protein>
<feature type="compositionally biased region" description="Polar residues" evidence="1">
    <location>
        <begin position="1"/>
        <end position="20"/>
    </location>
</feature>
<feature type="compositionally biased region" description="Basic and acidic residues" evidence="1">
    <location>
        <begin position="21"/>
        <end position="49"/>
    </location>
</feature>
<sequence length="319" mass="35579">MNTAQAQQFASLQRATSNNHNDAKAADQMRARETESTSRAIEQNRHDEEGLRIAHGELGEETRKGKNLAIERERIVNAAESDRRSIIKITSELRGIEAEEREQKIQFVKEMEAINDENDFILTQRENRMMSHLIDAETVRWLVAEMLGPAAAMDGYGMIDGGVIDAEMMHATTATMAVDDHGEGNNSEGGYAARVKDASADLIEIMGRRDELTKRATELEISLDQLRAKFLLENSNLGQVEIKNLEATWMRQYDDDDAVQEGRGKKSMNCDGEKKAASGLLPGGPSTMIHMDLFYNNDDHEHSGDDMHDARSEIGIESA</sequence>
<dbReference type="Proteomes" id="UP001530377">
    <property type="component" value="Unassembled WGS sequence"/>
</dbReference>
<evidence type="ECO:0000313" key="3">
    <source>
        <dbReference type="Proteomes" id="UP001530377"/>
    </source>
</evidence>
<feature type="region of interest" description="Disordered" evidence="1">
    <location>
        <begin position="1"/>
        <end position="49"/>
    </location>
</feature>
<feature type="region of interest" description="Disordered" evidence="1">
    <location>
        <begin position="260"/>
        <end position="282"/>
    </location>
</feature>
<keyword evidence="3" id="KW-1185">Reference proteome</keyword>
<evidence type="ECO:0000313" key="2">
    <source>
        <dbReference type="EMBL" id="KAL3817765.1"/>
    </source>
</evidence>
<reference evidence="2 3" key="1">
    <citation type="submission" date="2024-10" db="EMBL/GenBank/DDBJ databases">
        <title>Updated reference genomes for cyclostephanoid diatoms.</title>
        <authorList>
            <person name="Roberts W.R."/>
            <person name="Alverson A.J."/>
        </authorList>
    </citation>
    <scope>NUCLEOTIDE SEQUENCE [LARGE SCALE GENOMIC DNA]</scope>
    <source>
        <strain evidence="2 3">AJA228-03</strain>
    </source>
</reference>
<dbReference type="AlphaFoldDB" id="A0ABD3S002"/>
<name>A0ABD3S002_9STRA</name>
<dbReference type="EMBL" id="JALLPB020000092">
    <property type="protein sequence ID" value="KAL3817765.1"/>
    <property type="molecule type" value="Genomic_DNA"/>
</dbReference>
<comment type="caution">
    <text evidence="2">The sequence shown here is derived from an EMBL/GenBank/DDBJ whole genome shotgun (WGS) entry which is preliminary data.</text>
</comment>
<evidence type="ECO:0000256" key="1">
    <source>
        <dbReference type="SAM" id="MobiDB-lite"/>
    </source>
</evidence>
<accession>A0ABD3S002</accession>
<proteinExistence type="predicted"/>